<keyword evidence="2" id="KW-0378">Hydrolase</keyword>
<evidence type="ECO:0000259" key="3">
    <source>
        <dbReference type="PROSITE" id="PS50055"/>
    </source>
</evidence>
<protein>
    <recommendedName>
        <fullName evidence="1">protein-tyrosine-phosphatase</fullName>
        <ecNumber evidence="1">3.1.3.48</ecNumber>
    </recommendedName>
</protein>
<dbReference type="PANTHER" id="PTHR19134:SF203">
    <property type="entry name" value="RECEPTOR-TYPE TYROSINE-PROTEIN PHOSPHATASE F"/>
    <property type="match status" value="1"/>
</dbReference>
<dbReference type="SMART" id="SM00404">
    <property type="entry name" value="PTPc_motif"/>
    <property type="match status" value="1"/>
</dbReference>
<reference evidence="5 6" key="1">
    <citation type="submission" date="2021-06" db="EMBL/GenBank/DDBJ databases">
        <authorList>
            <person name="Palmer J.M."/>
        </authorList>
    </citation>
    <scope>NUCLEOTIDE SEQUENCE [LARGE SCALE GENOMIC DNA]</scope>
    <source>
        <strain evidence="5 6">AS_MEX2019</strain>
        <tissue evidence="5">Muscle</tissue>
    </source>
</reference>
<accession>A0ABV0YGM3</accession>
<feature type="domain" description="Tyrosine-protein phosphatase" evidence="3">
    <location>
        <begin position="1"/>
        <end position="65"/>
    </location>
</feature>
<dbReference type="InterPro" id="IPR050348">
    <property type="entry name" value="Protein-Tyr_Phosphatase"/>
</dbReference>
<dbReference type="PROSITE" id="PS50055">
    <property type="entry name" value="TYR_PHOSPHATASE_PTP"/>
    <property type="match status" value="1"/>
</dbReference>
<keyword evidence="2" id="KW-0904">Protein phosphatase</keyword>
<evidence type="ECO:0000256" key="1">
    <source>
        <dbReference type="ARBA" id="ARBA00013064"/>
    </source>
</evidence>
<comment type="caution">
    <text evidence="5">The sequence shown here is derived from an EMBL/GenBank/DDBJ whole genome shotgun (WGS) entry which is preliminary data.</text>
</comment>
<dbReference type="PRINTS" id="PR00700">
    <property type="entry name" value="PRTYPHPHTASE"/>
</dbReference>
<dbReference type="SUPFAM" id="SSF52799">
    <property type="entry name" value="(Phosphotyrosine protein) phosphatases II"/>
    <property type="match status" value="1"/>
</dbReference>
<dbReference type="InterPro" id="IPR029021">
    <property type="entry name" value="Prot-tyrosine_phosphatase-like"/>
</dbReference>
<gene>
    <name evidence="5" type="ORF">AMECASPLE_027242</name>
</gene>
<feature type="domain" description="Tyrosine specific protein phosphatases" evidence="4">
    <location>
        <begin position="7"/>
        <end position="56"/>
    </location>
</feature>
<feature type="non-terminal residue" evidence="5">
    <location>
        <position position="102"/>
    </location>
</feature>
<sequence>MFFHADSAGVGRTGCFIAIDAMLERMKYEKSVDIYGHVTCMRAQRNYMVETEVQYIFIHEALLEAARCGKTEVPARSLYAHIQKLTHIAPGEIVTAMEQEFK</sequence>
<evidence type="ECO:0000313" key="5">
    <source>
        <dbReference type="EMBL" id="MEQ2292871.1"/>
    </source>
</evidence>
<organism evidence="5 6">
    <name type="scientific">Ameca splendens</name>
    <dbReference type="NCBI Taxonomy" id="208324"/>
    <lineage>
        <taxon>Eukaryota</taxon>
        <taxon>Metazoa</taxon>
        <taxon>Chordata</taxon>
        <taxon>Craniata</taxon>
        <taxon>Vertebrata</taxon>
        <taxon>Euteleostomi</taxon>
        <taxon>Actinopterygii</taxon>
        <taxon>Neopterygii</taxon>
        <taxon>Teleostei</taxon>
        <taxon>Neoteleostei</taxon>
        <taxon>Acanthomorphata</taxon>
        <taxon>Ovalentaria</taxon>
        <taxon>Atherinomorphae</taxon>
        <taxon>Cyprinodontiformes</taxon>
        <taxon>Goodeidae</taxon>
        <taxon>Ameca</taxon>
    </lineage>
</organism>
<dbReference type="PROSITE" id="PS50056">
    <property type="entry name" value="TYR_PHOSPHATASE_2"/>
    <property type="match status" value="1"/>
</dbReference>
<proteinExistence type="predicted"/>
<keyword evidence="6" id="KW-1185">Reference proteome</keyword>
<evidence type="ECO:0000313" key="6">
    <source>
        <dbReference type="Proteomes" id="UP001469553"/>
    </source>
</evidence>
<dbReference type="InterPro" id="IPR003595">
    <property type="entry name" value="Tyr_Pase_cat"/>
</dbReference>
<dbReference type="InterPro" id="IPR000387">
    <property type="entry name" value="Tyr_Pase_dom"/>
</dbReference>
<name>A0ABV0YGM3_9TELE</name>
<dbReference type="Proteomes" id="UP001469553">
    <property type="component" value="Unassembled WGS sequence"/>
</dbReference>
<dbReference type="InterPro" id="IPR000242">
    <property type="entry name" value="PTP_cat"/>
</dbReference>
<dbReference type="EC" id="3.1.3.48" evidence="1"/>
<dbReference type="Gene3D" id="3.90.190.10">
    <property type="entry name" value="Protein tyrosine phosphatase superfamily"/>
    <property type="match status" value="1"/>
</dbReference>
<dbReference type="Pfam" id="PF00102">
    <property type="entry name" value="Y_phosphatase"/>
    <property type="match status" value="1"/>
</dbReference>
<dbReference type="PANTHER" id="PTHR19134">
    <property type="entry name" value="RECEPTOR-TYPE TYROSINE-PROTEIN PHOSPHATASE"/>
    <property type="match status" value="1"/>
</dbReference>
<evidence type="ECO:0000256" key="2">
    <source>
        <dbReference type="ARBA" id="ARBA00022912"/>
    </source>
</evidence>
<evidence type="ECO:0000259" key="4">
    <source>
        <dbReference type="PROSITE" id="PS50056"/>
    </source>
</evidence>
<dbReference type="EMBL" id="JAHRIP010031079">
    <property type="protein sequence ID" value="MEQ2292871.1"/>
    <property type="molecule type" value="Genomic_DNA"/>
</dbReference>